<organism evidence="1 2">
    <name type="scientific">Rickettsia montanensis (strain OSU 85-930)</name>
    <dbReference type="NCBI Taxonomy" id="1105114"/>
    <lineage>
        <taxon>Bacteria</taxon>
        <taxon>Pseudomonadati</taxon>
        <taxon>Pseudomonadota</taxon>
        <taxon>Alphaproteobacteria</taxon>
        <taxon>Rickettsiales</taxon>
        <taxon>Rickettsiaceae</taxon>
        <taxon>Rickettsieae</taxon>
        <taxon>Rickettsia</taxon>
        <taxon>spotted fever group</taxon>
    </lineage>
</organism>
<dbReference type="HOGENOM" id="CLU_2755269_0_0_5"/>
<gene>
    <name evidence="1" type="ordered locus">MCI_01365</name>
</gene>
<proteinExistence type="predicted"/>
<keyword evidence="2" id="KW-1185">Reference proteome</keyword>
<evidence type="ECO:0000313" key="2">
    <source>
        <dbReference type="Proteomes" id="UP000008008"/>
    </source>
</evidence>
<dbReference type="EMBL" id="CP003340">
    <property type="protein sequence ID" value="AFC73225.1"/>
    <property type="molecule type" value="Genomic_DNA"/>
</dbReference>
<protein>
    <submittedName>
        <fullName evidence="1">Uncharacterized protein</fullName>
    </submittedName>
</protein>
<dbReference type="KEGG" id="rmo:MCI_01365"/>
<dbReference type="Proteomes" id="UP000008008">
    <property type="component" value="Chromosome"/>
</dbReference>
<accession>H8KB84</accession>
<sequence>MSFPWGIACVDQFPVVIPWLDHGIHKYDKKNTSIFNWTQQRYRLRGDNGGIDLRRQYLPAAAGTLSVLSYFFGYRGQTTV</sequence>
<reference evidence="2" key="1">
    <citation type="submission" date="2012-02" db="EMBL/GenBank/DDBJ databases">
        <title>Complete genome sequence of Rickettsia montanensis strain OSU 85-930.</title>
        <authorList>
            <person name="Johnson S.L."/>
            <person name="Munk A.C."/>
            <person name="Han S."/>
            <person name="Bruce D.C."/>
            <person name="Dasch G.A."/>
        </authorList>
    </citation>
    <scope>NUCLEOTIDE SEQUENCE [LARGE SCALE GENOMIC DNA]</scope>
    <source>
        <strain evidence="2">OSU 85-930</strain>
    </source>
</reference>
<dbReference type="AlphaFoldDB" id="H8KB84"/>
<evidence type="ECO:0000313" key="1">
    <source>
        <dbReference type="EMBL" id="AFC73225.1"/>
    </source>
</evidence>
<name>H8KB84_RICMS</name>